<reference evidence="3 5" key="2">
    <citation type="submission" date="2016-02" db="EMBL/GenBank/DDBJ databases">
        <title>Complete Genome Sequence of Propionibacterium acidipropionici ATCC 55737.</title>
        <authorList>
            <person name="Luna Flores C.H."/>
            <person name="Nielsen L.K."/>
            <person name="Marcellin E."/>
        </authorList>
    </citation>
    <scope>NUCLEOTIDE SEQUENCE [LARGE SCALE GENOMIC DNA]</scope>
    <source>
        <strain evidence="3 5">ATCC 55737</strain>
    </source>
</reference>
<evidence type="ECO:0000313" key="3">
    <source>
        <dbReference type="EMBL" id="AMS05645.1"/>
    </source>
</evidence>
<feature type="region of interest" description="Disordered" evidence="1">
    <location>
        <begin position="88"/>
        <end position="149"/>
    </location>
</feature>
<evidence type="ECO:0000256" key="1">
    <source>
        <dbReference type="SAM" id="MobiDB-lite"/>
    </source>
</evidence>
<keyword evidence="2" id="KW-0472">Membrane</keyword>
<dbReference type="EMBL" id="CP014352">
    <property type="protein sequence ID" value="AMS05645.1"/>
    <property type="molecule type" value="Genomic_DNA"/>
</dbReference>
<reference evidence="4 6" key="1">
    <citation type="journal article" date="2016" name="Plant Dis.">
        <title>Improved production of propionic acid using genome shuffling.</title>
        <authorList>
            <person name="Luna-Flores C.H."/>
            <person name="Palfreyman R.W."/>
            <person name="Kromer J.O."/>
            <person name="Nielsen L.K."/>
            <person name="Marcellin E."/>
        </authorList>
    </citation>
    <scope>NUCLEOTIDE SEQUENCE [LARGE SCALE GENOMIC DNA]</scope>
    <source>
        <strain evidence="4 6">F3E8</strain>
    </source>
</reference>
<evidence type="ECO:0000256" key="2">
    <source>
        <dbReference type="SAM" id="Phobius"/>
    </source>
</evidence>
<dbReference type="Proteomes" id="UP000075221">
    <property type="component" value="Chromosome"/>
</dbReference>
<dbReference type="Proteomes" id="UP000178666">
    <property type="component" value="Chromosome"/>
</dbReference>
<gene>
    <name evidence="4" type="ORF">A8L58_10925</name>
    <name evidence="3" type="ORF">AXH35_09485</name>
</gene>
<dbReference type="EMBL" id="CP015970">
    <property type="protein sequence ID" value="AOZ47114.1"/>
    <property type="molecule type" value="Genomic_DNA"/>
</dbReference>
<evidence type="ECO:0000313" key="5">
    <source>
        <dbReference type="Proteomes" id="UP000075221"/>
    </source>
</evidence>
<feature type="transmembrane region" description="Helical" evidence="2">
    <location>
        <begin position="35"/>
        <end position="54"/>
    </location>
</feature>
<evidence type="ECO:0000313" key="4">
    <source>
        <dbReference type="EMBL" id="AOZ47114.1"/>
    </source>
</evidence>
<proteinExistence type="predicted"/>
<keyword evidence="2" id="KW-0812">Transmembrane</keyword>
<dbReference type="AlphaFoldDB" id="A0AAC8YFL7"/>
<evidence type="ECO:0000313" key="6">
    <source>
        <dbReference type="Proteomes" id="UP000178666"/>
    </source>
</evidence>
<sequence>MSSTILTLASLVPGLACCLAAAVIILMGPPSRLKVLGGTGALLAAAAQIGQLVVNLSPHDGIGWLWIPQVVSLLFVTGLVILAVAATSPPVRDPGQGRPGMPTGQPWPPGYPPAGPPPGYPPAGPPPGYPPSTPPADPSWGPDRGRPPR</sequence>
<feature type="transmembrane region" description="Helical" evidence="2">
    <location>
        <begin position="6"/>
        <end position="28"/>
    </location>
</feature>
<protein>
    <submittedName>
        <fullName evidence="3">Uncharacterized protein</fullName>
    </submittedName>
</protein>
<dbReference type="RefSeq" id="WP_062819706.1">
    <property type="nucleotide sequence ID" value="NZ_CP014352.1"/>
</dbReference>
<feature type="compositionally biased region" description="Pro residues" evidence="1">
    <location>
        <begin position="105"/>
        <end position="137"/>
    </location>
</feature>
<organism evidence="3 5">
    <name type="scientific">Acidipropionibacterium acidipropionici</name>
    <dbReference type="NCBI Taxonomy" id="1748"/>
    <lineage>
        <taxon>Bacteria</taxon>
        <taxon>Bacillati</taxon>
        <taxon>Actinomycetota</taxon>
        <taxon>Actinomycetes</taxon>
        <taxon>Propionibacteriales</taxon>
        <taxon>Propionibacteriaceae</taxon>
        <taxon>Acidipropionibacterium</taxon>
    </lineage>
</organism>
<keyword evidence="6" id="KW-1185">Reference proteome</keyword>
<keyword evidence="2" id="KW-1133">Transmembrane helix</keyword>
<accession>A0AAC8YFL7</accession>
<name>A0AAC8YFL7_9ACTN</name>
<feature type="transmembrane region" description="Helical" evidence="2">
    <location>
        <begin position="66"/>
        <end position="86"/>
    </location>
</feature>